<dbReference type="EMBL" id="VBQZ03000079">
    <property type="protein sequence ID" value="MXQ92173.1"/>
    <property type="molecule type" value="Genomic_DNA"/>
</dbReference>
<evidence type="ECO:0000313" key="1">
    <source>
        <dbReference type="EMBL" id="MXQ92173.1"/>
    </source>
</evidence>
<proteinExistence type="predicted"/>
<organism evidence="1 2">
    <name type="scientific">Bos mutus</name>
    <name type="common">wild yak</name>
    <dbReference type="NCBI Taxonomy" id="72004"/>
    <lineage>
        <taxon>Eukaryota</taxon>
        <taxon>Metazoa</taxon>
        <taxon>Chordata</taxon>
        <taxon>Craniata</taxon>
        <taxon>Vertebrata</taxon>
        <taxon>Euteleostomi</taxon>
        <taxon>Mammalia</taxon>
        <taxon>Eutheria</taxon>
        <taxon>Laurasiatheria</taxon>
        <taxon>Artiodactyla</taxon>
        <taxon>Ruminantia</taxon>
        <taxon>Pecora</taxon>
        <taxon>Bovidae</taxon>
        <taxon>Bovinae</taxon>
        <taxon>Bos</taxon>
    </lineage>
</organism>
<dbReference type="Proteomes" id="UP000322234">
    <property type="component" value="Unassembled WGS sequence"/>
</dbReference>
<gene>
    <name evidence="1" type="ORF">E5288_WYG012390</name>
</gene>
<comment type="caution">
    <text evidence="1">The sequence shown here is derived from an EMBL/GenBank/DDBJ whole genome shotgun (WGS) entry which is preliminary data.</text>
</comment>
<accession>A0A6B0RY93</accession>
<evidence type="ECO:0000313" key="2">
    <source>
        <dbReference type="Proteomes" id="UP000322234"/>
    </source>
</evidence>
<keyword evidence="2" id="KW-1185">Reference proteome</keyword>
<dbReference type="AlphaFoldDB" id="A0A6B0RY93"/>
<sequence>MSVERLLIHRPPMAPLSPPVCFGHLILICDLTRRCASLVVRTAESSRCLQGKSHSLYSVVDAIEFEERIHLFTGM</sequence>
<protein>
    <submittedName>
        <fullName evidence="1">Uncharacterized protein</fullName>
    </submittedName>
</protein>
<name>A0A6B0RY93_9CETA</name>
<reference evidence="1" key="1">
    <citation type="submission" date="2019-10" db="EMBL/GenBank/DDBJ databases">
        <title>The sequence and de novo assembly of the wild yak genome.</title>
        <authorList>
            <person name="Liu Y."/>
        </authorList>
    </citation>
    <scope>NUCLEOTIDE SEQUENCE [LARGE SCALE GENOMIC DNA]</scope>
    <source>
        <strain evidence="1">WY2019</strain>
    </source>
</reference>